<feature type="region of interest" description="Disordered" evidence="1">
    <location>
        <begin position="26"/>
        <end position="57"/>
    </location>
</feature>
<gene>
    <name evidence="2" type="ORF">NDU88_001033</name>
</gene>
<dbReference type="Proteomes" id="UP001066276">
    <property type="component" value="Chromosome 3_2"/>
</dbReference>
<evidence type="ECO:0000313" key="3">
    <source>
        <dbReference type="Proteomes" id="UP001066276"/>
    </source>
</evidence>
<accession>A0AAV7THH8</accession>
<evidence type="ECO:0000256" key="1">
    <source>
        <dbReference type="SAM" id="MobiDB-lite"/>
    </source>
</evidence>
<sequence>MSITQHRVVLPKLSKAYIYMIHHDERIKDIDEDQPDPGQRRHRTSATQQVQDTTTSKQKEVYYTTDVKGVGLEFNKVADKTRWVEAAATD</sequence>
<dbReference type="EMBL" id="JANPWB010000006">
    <property type="protein sequence ID" value="KAJ1175746.1"/>
    <property type="molecule type" value="Genomic_DNA"/>
</dbReference>
<reference evidence="2" key="1">
    <citation type="journal article" date="2022" name="bioRxiv">
        <title>Sequencing and chromosome-scale assembly of the giantPleurodeles waltlgenome.</title>
        <authorList>
            <person name="Brown T."/>
            <person name="Elewa A."/>
            <person name="Iarovenko S."/>
            <person name="Subramanian E."/>
            <person name="Araus A.J."/>
            <person name="Petzold A."/>
            <person name="Susuki M."/>
            <person name="Suzuki K.-i.T."/>
            <person name="Hayashi T."/>
            <person name="Toyoda A."/>
            <person name="Oliveira C."/>
            <person name="Osipova E."/>
            <person name="Leigh N.D."/>
            <person name="Simon A."/>
            <person name="Yun M.H."/>
        </authorList>
    </citation>
    <scope>NUCLEOTIDE SEQUENCE</scope>
    <source>
        <strain evidence="2">20211129_DDA</strain>
        <tissue evidence="2">Liver</tissue>
    </source>
</reference>
<evidence type="ECO:0000313" key="2">
    <source>
        <dbReference type="EMBL" id="KAJ1175746.1"/>
    </source>
</evidence>
<proteinExistence type="predicted"/>
<organism evidence="2 3">
    <name type="scientific">Pleurodeles waltl</name>
    <name type="common">Iberian ribbed newt</name>
    <dbReference type="NCBI Taxonomy" id="8319"/>
    <lineage>
        <taxon>Eukaryota</taxon>
        <taxon>Metazoa</taxon>
        <taxon>Chordata</taxon>
        <taxon>Craniata</taxon>
        <taxon>Vertebrata</taxon>
        <taxon>Euteleostomi</taxon>
        <taxon>Amphibia</taxon>
        <taxon>Batrachia</taxon>
        <taxon>Caudata</taxon>
        <taxon>Salamandroidea</taxon>
        <taxon>Salamandridae</taxon>
        <taxon>Pleurodelinae</taxon>
        <taxon>Pleurodeles</taxon>
    </lineage>
</organism>
<feature type="compositionally biased region" description="Polar residues" evidence="1">
    <location>
        <begin position="45"/>
        <end position="56"/>
    </location>
</feature>
<keyword evidence="3" id="KW-1185">Reference proteome</keyword>
<name>A0AAV7THH8_PLEWA</name>
<protein>
    <submittedName>
        <fullName evidence="2">Uncharacterized protein</fullName>
    </submittedName>
</protein>
<comment type="caution">
    <text evidence="2">The sequence shown here is derived from an EMBL/GenBank/DDBJ whole genome shotgun (WGS) entry which is preliminary data.</text>
</comment>
<dbReference type="AlphaFoldDB" id="A0AAV7THH8"/>